<dbReference type="AlphaFoldDB" id="A0A8T1LYQ5"/>
<comment type="caution">
    <text evidence="1">The sequence shown here is derived from an EMBL/GenBank/DDBJ whole genome shotgun (WGS) entry which is preliminary data.</text>
</comment>
<reference evidence="1 2" key="1">
    <citation type="journal article" date="2018" name="Biotechnol. Adv.">
        <title>Improved genomic resources and new bioinformatic workflow for the carcinogenic parasite Clonorchis sinensis: Biotechnological implications.</title>
        <authorList>
            <person name="Wang D."/>
            <person name="Korhonen P.K."/>
            <person name="Gasser R.B."/>
            <person name="Young N.D."/>
        </authorList>
    </citation>
    <scope>NUCLEOTIDE SEQUENCE [LARGE SCALE GENOMIC DNA]</scope>
    <source>
        <strain evidence="1">Cs-k2</strain>
    </source>
</reference>
<keyword evidence="2" id="KW-1185">Reference proteome</keyword>
<name>A0A8T1LYQ5_CLOSI</name>
<reference evidence="1 2" key="2">
    <citation type="journal article" date="2021" name="Genomics">
        <title>High-quality reference genome for Clonorchis sinensis.</title>
        <authorList>
            <person name="Young N.D."/>
            <person name="Stroehlein A.J."/>
            <person name="Kinkar L."/>
            <person name="Wang T."/>
            <person name="Sohn W.M."/>
            <person name="Chang B.C.H."/>
            <person name="Kaur P."/>
            <person name="Weisz D."/>
            <person name="Dudchenko O."/>
            <person name="Aiden E.L."/>
            <person name="Korhonen P.K."/>
            <person name="Gasser R.B."/>
        </authorList>
    </citation>
    <scope>NUCLEOTIDE SEQUENCE [LARGE SCALE GENOMIC DNA]</scope>
    <source>
        <strain evidence="1">Cs-k2</strain>
    </source>
</reference>
<organism evidence="1 2">
    <name type="scientific">Clonorchis sinensis</name>
    <name type="common">Chinese liver fluke</name>
    <dbReference type="NCBI Taxonomy" id="79923"/>
    <lineage>
        <taxon>Eukaryota</taxon>
        <taxon>Metazoa</taxon>
        <taxon>Spiralia</taxon>
        <taxon>Lophotrochozoa</taxon>
        <taxon>Platyhelminthes</taxon>
        <taxon>Trematoda</taxon>
        <taxon>Digenea</taxon>
        <taxon>Opisthorchiida</taxon>
        <taxon>Opisthorchiata</taxon>
        <taxon>Opisthorchiidae</taxon>
        <taxon>Clonorchis</taxon>
    </lineage>
</organism>
<accession>A0A8T1LYQ5</accession>
<gene>
    <name evidence="1" type="ORF">CSKR_110684</name>
</gene>
<dbReference type="OrthoDB" id="10452147at2759"/>
<evidence type="ECO:0000313" key="2">
    <source>
        <dbReference type="Proteomes" id="UP000286415"/>
    </source>
</evidence>
<dbReference type="Proteomes" id="UP000286415">
    <property type="component" value="Unassembled WGS sequence"/>
</dbReference>
<evidence type="ECO:0000313" key="1">
    <source>
        <dbReference type="EMBL" id="KAG5441716.1"/>
    </source>
</evidence>
<protein>
    <submittedName>
        <fullName evidence="1">Uncharacterized protein</fullName>
    </submittedName>
</protein>
<dbReference type="EMBL" id="NIRI02000076">
    <property type="protein sequence ID" value="KAG5441716.1"/>
    <property type="molecule type" value="Genomic_DNA"/>
</dbReference>
<sequence length="166" mass="19273">MPSVFSVLPQYQKQEPTGHVPTWGEATCALRLMLQEMMKLKIISPSLALEVFKSMHVVYPEYATNVFTTNRVSGDILVLPLLLTQKVYEMTPRKKFGTKTLDVPAGHSASAVFGKFFNFNNVHKFVRSHGVATFSEPVARWYRHIFTQKYRRITIVFRRRIIYLCW</sequence>
<proteinExistence type="predicted"/>